<keyword evidence="2" id="KW-0472">Membrane</keyword>
<keyword evidence="2" id="KW-0812">Transmembrane</keyword>
<evidence type="ECO:0008006" key="5">
    <source>
        <dbReference type="Google" id="ProtNLM"/>
    </source>
</evidence>
<evidence type="ECO:0000313" key="4">
    <source>
        <dbReference type="Proteomes" id="UP000223968"/>
    </source>
</evidence>
<feature type="region of interest" description="Disordered" evidence="1">
    <location>
        <begin position="369"/>
        <end position="439"/>
    </location>
</feature>
<evidence type="ECO:0000256" key="2">
    <source>
        <dbReference type="SAM" id="Phobius"/>
    </source>
</evidence>
<comment type="caution">
    <text evidence="3">The sequence shown here is derived from an EMBL/GenBank/DDBJ whole genome shotgun (WGS) entry which is preliminary data.</text>
</comment>
<feature type="transmembrane region" description="Helical" evidence="2">
    <location>
        <begin position="108"/>
        <end position="126"/>
    </location>
</feature>
<accession>A0A2B7XQA5</accession>
<feature type="transmembrane region" description="Helical" evidence="2">
    <location>
        <begin position="242"/>
        <end position="266"/>
    </location>
</feature>
<dbReference type="Proteomes" id="UP000223968">
    <property type="component" value="Unassembled WGS sequence"/>
</dbReference>
<dbReference type="AlphaFoldDB" id="A0A2B7XQA5"/>
<feature type="transmembrane region" description="Helical" evidence="2">
    <location>
        <begin position="41"/>
        <end position="60"/>
    </location>
</feature>
<keyword evidence="4" id="KW-1185">Reference proteome</keyword>
<gene>
    <name evidence="3" type="ORF">AJ79_05197</name>
</gene>
<evidence type="ECO:0000313" key="3">
    <source>
        <dbReference type="EMBL" id="PGH10951.1"/>
    </source>
</evidence>
<feature type="transmembrane region" description="Helical" evidence="2">
    <location>
        <begin position="291"/>
        <end position="314"/>
    </location>
</feature>
<organism evidence="3 4">
    <name type="scientific">Helicocarpus griseus UAMH5409</name>
    <dbReference type="NCBI Taxonomy" id="1447875"/>
    <lineage>
        <taxon>Eukaryota</taxon>
        <taxon>Fungi</taxon>
        <taxon>Dikarya</taxon>
        <taxon>Ascomycota</taxon>
        <taxon>Pezizomycotina</taxon>
        <taxon>Eurotiomycetes</taxon>
        <taxon>Eurotiomycetidae</taxon>
        <taxon>Onygenales</taxon>
        <taxon>Ajellomycetaceae</taxon>
        <taxon>Helicocarpus</taxon>
    </lineage>
</organism>
<dbReference type="OrthoDB" id="5287295at2759"/>
<feature type="transmembrane region" description="Helical" evidence="2">
    <location>
        <begin position="12"/>
        <end position="34"/>
    </location>
</feature>
<keyword evidence="2" id="KW-1133">Transmembrane helix</keyword>
<proteinExistence type="predicted"/>
<name>A0A2B7XQA5_9EURO</name>
<reference evidence="3 4" key="1">
    <citation type="submission" date="2017-10" db="EMBL/GenBank/DDBJ databases">
        <title>Comparative genomics in systemic dimorphic fungi from Ajellomycetaceae.</title>
        <authorList>
            <person name="Munoz J.F."/>
            <person name="Mcewen J.G."/>
            <person name="Clay O.K."/>
            <person name="Cuomo C.A."/>
        </authorList>
    </citation>
    <scope>NUCLEOTIDE SEQUENCE [LARGE SCALE GENOMIC DNA]</scope>
    <source>
        <strain evidence="3 4">UAMH5409</strain>
    </source>
</reference>
<evidence type="ECO:0000256" key="1">
    <source>
        <dbReference type="SAM" id="MobiDB-lite"/>
    </source>
</evidence>
<feature type="transmembrane region" description="Helical" evidence="2">
    <location>
        <begin position="146"/>
        <end position="164"/>
    </location>
</feature>
<feature type="transmembrane region" description="Helical" evidence="2">
    <location>
        <begin position="176"/>
        <end position="197"/>
    </location>
</feature>
<protein>
    <recommendedName>
        <fullName evidence="5">G-protein coupled receptors family 1 profile domain-containing protein</fullName>
    </recommendedName>
</protein>
<sequence length="439" mass="48890">MSATIPQGALSVLIPLILYSTVCLSPNVLLGIYLIRSPDRFNYVSVCAWLLVISTTSSIIQQIHYAVNWEVIKIATFEQSKLTDEFPGLRLVGTAEMVQLVCFRLQNTIYNVVAVMMCFWSAHLFIGMWKITWHVSTRFKDVFRRACFAFAVIVPSVFQGILHIDAIKRSLLASLIIYNCLFVTSTSLGSLLVILTLSKYIKSRRDLSRIGGRQSSYTTSFPRNLSTDNPNRSLRKKDEKWLIVRFTIGFSILMLVEMCMVVYQIVQARNYSHDRSATAPDFSVERTKNDLLAFFPGVTASLIYWLVFGTTAVLRKEHADTYRSVRDWVLDVFRNATRLGRAPGRRGARGRNMSIGAGVSVGIGGSGGLRGKKGSMCDRASMSSEQELTALPPKMVGSPPMGGGGGDGRPRRKEEGSTTITYIEVERYWPPGGPNGPLR</sequence>
<feature type="region of interest" description="Disordered" evidence="1">
    <location>
        <begin position="213"/>
        <end position="232"/>
    </location>
</feature>
<dbReference type="EMBL" id="PDNB01000080">
    <property type="protein sequence ID" value="PGH10951.1"/>
    <property type="molecule type" value="Genomic_DNA"/>
</dbReference>